<organism evidence="3 4">
    <name type="scientific">Pseudo-nitzschia multistriata</name>
    <dbReference type="NCBI Taxonomy" id="183589"/>
    <lineage>
        <taxon>Eukaryota</taxon>
        <taxon>Sar</taxon>
        <taxon>Stramenopiles</taxon>
        <taxon>Ochrophyta</taxon>
        <taxon>Bacillariophyta</taxon>
        <taxon>Bacillariophyceae</taxon>
        <taxon>Bacillariophycidae</taxon>
        <taxon>Bacillariales</taxon>
        <taxon>Bacillariaceae</taxon>
        <taxon>Pseudo-nitzschia</taxon>
    </lineage>
</organism>
<dbReference type="OrthoDB" id="3510at2759"/>
<evidence type="ECO:0000313" key="4">
    <source>
        <dbReference type="Proteomes" id="UP000291116"/>
    </source>
</evidence>
<dbReference type="AlphaFoldDB" id="A0A448ZP59"/>
<reference evidence="3 4" key="1">
    <citation type="submission" date="2019-01" db="EMBL/GenBank/DDBJ databases">
        <authorList>
            <person name="Ferrante I. M."/>
        </authorList>
    </citation>
    <scope>NUCLEOTIDE SEQUENCE [LARGE SCALE GENOMIC DNA]</scope>
    <source>
        <strain evidence="3 4">B856</strain>
    </source>
</reference>
<evidence type="ECO:0000256" key="2">
    <source>
        <dbReference type="SAM" id="SignalP"/>
    </source>
</evidence>
<dbReference type="CDD" id="cd15482">
    <property type="entry name" value="Sialidase_non-viral"/>
    <property type="match status" value="1"/>
</dbReference>
<dbReference type="PANTHER" id="PTHR35279:SF4">
    <property type="entry name" value="GLYCOSYL HYDROLASE FAMILY 32 N-TERMINAL DOMAIN-CONTAINING PROTEIN"/>
    <property type="match status" value="1"/>
</dbReference>
<protein>
    <recommendedName>
        <fullName evidence="5">Sialidase domain-containing protein</fullName>
    </recommendedName>
</protein>
<dbReference type="SUPFAM" id="SSF75005">
    <property type="entry name" value="Arabinanase/levansucrase/invertase"/>
    <property type="match status" value="1"/>
</dbReference>
<feature type="compositionally biased region" description="Low complexity" evidence="1">
    <location>
        <begin position="59"/>
        <end position="77"/>
    </location>
</feature>
<proteinExistence type="predicted"/>
<evidence type="ECO:0000313" key="3">
    <source>
        <dbReference type="EMBL" id="VEU43825.1"/>
    </source>
</evidence>
<dbReference type="InterPro" id="IPR023296">
    <property type="entry name" value="Glyco_hydro_beta-prop_sf"/>
</dbReference>
<keyword evidence="2" id="KW-0732">Signal</keyword>
<accession>A0A448ZP59</accession>
<sequence length="447" mass="47301">MMTNAPTIFCIVQWMLSHTLAGAKWLQNTGNSHRRGATAFVAPGRTNSSRRSTGRKPPATVSSSAKEAAAEGETAEAIRGPVLLPSPPSSPTAFDSACVANPVVLPPSSTSTDKWQMYYYGNPGSWANHTKGFLPTGYVGLAESTDGIHWEKIPGTEEHGSVLAPTGREEDFDGLHLGVGDVVRVGDDGDSELHMYYLGGSFEGIPLGPPGAPPTRGLRMRIGRARSTDNGRTWERTGQVLDYDPSEGVFASWPRIVLPEGDGDDDGTPWRMLYHAFNGTRWAVFEATSSDQGETWTRGDRGMALGPDDPSGWDGAGVGTRAVVRTADGELAMVYEAVDGAGGPFGGRHRFGLARWEEAGEGKGGGAWVKDTATTGVPGGPILDGGVDPLPAWTSHVIGTPYLVATEEGGIRLYYCSKKDNDMSMSIGLVESASGGFDPSSWKAVSP</sequence>
<feature type="signal peptide" evidence="2">
    <location>
        <begin position="1"/>
        <end position="21"/>
    </location>
</feature>
<dbReference type="PANTHER" id="PTHR35279">
    <property type="match status" value="1"/>
</dbReference>
<dbReference type="EMBL" id="CAACVS010000587">
    <property type="protein sequence ID" value="VEU43825.1"/>
    <property type="molecule type" value="Genomic_DNA"/>
</dbReference>
<dbReference type="Gene3D" id="2.115.10.20">
    <property type="entry name" value="Glycosyl hydrolase domain, family 43"/>
    <property type="match status" value="2"/>
</dbReference>
<name>A0A448ZP59_9STRA</name>
<feature type="chain" id="PRO_5019165326" description="Sialidase domain-containing protein" evidence="2">
    <location>
        <begin position="22"/>
        <end position="447"/>
    </location>
</feature>
<evidence type="ECO:0000256" key="1">
    <source>
        <dbReference type="SAM" id="MobiDB-lite"/>
    </source>
</evidence>
<evidence type="ECO:0008006" key="5">
    <source>
        <dbReference type="Google" id="ProtNLM"/>
    </source>
</evidence>
<keyword evidence="4" id="KW-1185">Reference proteome</keyword>
<gene>
    <name evidence="3" type="ORF">PSNMU_V1.4_AUG-EV-PASAV3_0108790</name>
</gene>
<feature type="region of interest" description="Disordered" evidence="1">
    <location>
        <begin position="36"/>
        <end position="82"/>
    </location>
</feature>
<dbReference type="Proteomes" id="UP000291116">
    <property type="component" value="Unassembled WGS sequence"/>
</dbReference>